<dbReference type="Gene3D" id="3.40.50.300">
    <property type="entry name" value="P-loop containing nucleotide triphosphate hydrolases"/>
    <property type="match status" value="1"/>
</dbReference>
<dbReference type="Pfam" id="PF12399">
    <property type="entry name" value="BCA_ABC_TP_C"/>
    <property type="match status" value="1"/>
</dbReference>
<name>A0ABX1E928_9PROT</name>
<gene>
    <name evidence="5" type="ORF">HEQ75_22745</name>
</gene>
<organism evidence="5 6">
    <name type="scientific">Falsiroseomonas selenitidurans</name>
    <dbReference type="NCBI Taxonomy" id="2716335"/>
    <lineage>
        <taxon>Bacteria</taxon>
        <taxon>Pseudomonadati</taxon>
        <taxon>Pseudomonadota</taxon>
        <taxon>Alphaproteobacteria</taxon>
        <taxon>Acetobacterales</taxon>
        <taxon>Roseomonadaceae</taxon>
        <taxon>Falsiroseomonas</taxon>
    </lineage>
</organism>
<evidence type="ECO:0000256" key="3">
    <source>
        <dbReference type="ARBA" id="ARBA00022840"/>
    </source>
</evidence>
<dbReference type="PROSITE" id="PS50893">
    <property type="entry name" value="ABC_TRANSPORTER_2"/>
    <property type="match status" value="1"/>
</dbReference>
<evidence type="ECO:0000259" key="4">
    <source>
        <dbReference type="PROSITE" id="PS50893"/>
    </source>
</evidence>
<evidence type="ECO:0000313" key="6">
    <source>
        <dbReference type="Proteomes" id="UP000787635"/>
    </source>
</evidence>
<dbReference type="InterPro" id="IPR032823">
    <property type="entry name" value="BCA_ABC_TP_C"/>
</dbReference>
<dbReference type="CDD" id="cd03219">
    <property type="entry name" value="ABC_Mj1267_LivG_branched"/>
    <property type="match status" value="1"/>
</dbReference>
<dbReference type="PANTHER" id="PTHR45772:SF2">
    <property type="entry name" value="ABC TRANSPORTER ATP-BINDING PROTEIN"/>
    <property type="match status" value="1"/>
</dbReference>
<dbReference type="InterPro" id="IPR003439">
    <property type="entry name" value="ABC_transporter-like_ATP-bd"/>
</dbReference>
<evidence type="ECO:0000313" key="5">
    <source>
        <dbReference type="EMBL" id="NKC33699.1"/>
    </source>
</evidence>
<reference evidence="5 6" key="1">
    <citation type="submission" date="2020-03" db="EMBL/GenBank/DDBJ databases">
        <title>Roseomonas selenitidurans sp. nov. isolated from urban soil.</title>
        <authorList>
            <person name="Liu H."/>
        </authorList>
    </citation>
    <scope>NUCLEOTIDE SEQUENCE [LARGE SCALE GENOMIC DNA]</scope>
    <source>
        <strain evidence="5 6">BU-1</strain>
    </source>
</reference>
<sequence length="257" mass="27359">MAEPVLALRGLRKRFGGLAVTEDVSLDVAPGEIHAVIGPNGAGKTTLINQISGVLAPDAGRILFLGRDITRLKLHRRARLGLARSFQITSIIPDFTALENAALAAQAGEGTSFRFFRPAGKEAGLNRAAMVALEQVGLARRANTPAGAMSHGEKRQLELAIALATQPRLLLLDEPLAGAGPEETERLIGILSLLRRRYAILLVEHDMQAVFALADRISVLVYGRLIATGTPAVIRQNAEVRAAYLGEDDIPLAAAPC</sequence>
<evidence type="ECO:0000256" key="1">
    <source>
        <dbReference type="ARBA" id="ARBA00022448"/>
    </source>
</evidence>
<dbReference type="InterPro" id="IPR003593">
    <property type="entry name" value="AAA+_ATPase"/>
</dbReference>
<keyword evidence="2" id="KW-0547">Nucleotide-binding</keyword>
<dbReference type="SMART" id="SM00382">
    <property type="entry name" value="AAA"/>
    <property type="match status" value="1"/>
</dbReference>
<proteinExistence type="predicted"/>
<comment type="caution">
    <text evidence="5">The sequence shown here is derived from an EMBL/GenBank/DDBJ whole genome shotgun (WGS) entry which is preliminary data.</text>
</comment>
<dbReference type="GO" id="GO:0005524">
    <property type="term" value="F:ATP binding"/>
    <property type="evidence" value="ECO:0007669"/>
    <property type="project" value="UniProtKB-KW"/>
</dbReference>
<dbReference type="RefSeq" id="WP_168034422.1">
    <property type="nucleotide sequence ID" value="NZ_JAAVNE010000051.1"/>
</dbReference>
<dbReference type="InterPro" id="IPR051120">
    <property type="entry name" value="ABC_AA/LPS_Transport"/>
</dbReference>
<feature type="domain" description="ABC transporter" evidence="4">
    <location>
        <begin position="6"/>
        <end position="247"/>
    </location>
</feature>
<dbReference type="InterPro" id="IPR027417">
    <property type="entry name" value="P-loop_NTPase"/>
</dbReference>
<keyword evidence="6" id="KW-1185">Reference proteome</keyword>
<dbReference type="SUPFAM" id="SSF52540">
    <property type="entry name" value="P-loop containing nucleoside triphosphate hydrolases"/>
    <property type="match status" value="1"/>
</dbReference>
<evidence type="ECO:0000256" key="2">
    <source>
        <dbReference type="ARBA" id="ARBA00022741"/>
    </source>
</evidence>
<protein>
    <submittedName>
        <fullName evidence="5">ABC transporter ATP-binding protein</fullName>
    </submittedName>
</protein>
<keyword evidence="1" id="KW-0813">Transport</keyword>
<dbReference type="EMBL" id="JAAVNE010000051">
    <property type="protein sequence ID" value="NKC33699.1"/>
    <property type="molecule type" value="Genomic_DNA"/>
</dbReference>
<dbReference type="PANTHER" id="PTHR45772">
    <property type="entry name" value="CONSERVED COMPONENT OF ABC TRANSPORTER FOR NATURAL AMINO ACIDS-RELATED"/>
    <property type="match status" value="1"/>
</dbReference>
<accession>A0ABX1E928</accession>
<dbReference type="Pfam" id="PF00005">
    <property type="entry name" value="ABC_tran"/>
    <property type="match status" value="1"/>
</dbReference>
<keyword evidence="3 5" id="KW-0067">ATP-binding</keyword>
<dbReference type="Proteomes" id="UP000787635">
    <property type="component" value="Unassembled WGS sequence"/>
</dbReference>